<gene>
    <name evidence="2" type="ORF">JW613_15135</name>
</gene>
<dbReference type="Proteomes" id="UP000721954">
    <property type="component" value="Unassembled WGS sequence"/>
</dbReference>
<dbReference type="RefSeq" id="WP_209211335.1">
    <property type="nucleotide sequence ID" value="NZ_JAFFZM010000008.1"/>
</dbReference>
<protein>
    <submittedName>
        <fullName evidence="2">Uncharacterized protein</fullName>
    </submittedName>
</protein>
<organism evidence="2 3">
    <name type="scientific">Streptomyces smyrnaeus</name>
    <dbReference type="NCBI Taxonomy" id="1387713"/>
    <lineage>
        <taxon>Bacteria</taxon>
        <taxon>Bacillati</taxon>
        <taxon>Actinomycetota</taxon>
        <taxon>Actinomycetes</taxon>
        <taxon>Kitasatosporales</taxon>
        <taxon>Streptomycetaceae</taxon>
        <taxon>Streptomyces</taxon>
    </lineage>
</organism>
<evidence type="ECO:0000256" key="1">
    <source>
        <dbReference type="SAM" id="MobiDB-lite"/>
    </source>
</evidence>
<reference evidence="2 3" key="1">
    <citation type="submission" date="2021-02" db="EMBL/GenBank/DDBJ databases">
        <title>Streptomyces spirodelae sp. nov., isolated from duckweed.</title>
        <authorList>
            <person name="Saimee Y."/>
            <person name="Duangmal K."/>
        </authorList>
    </citation>
    <scope>NUCLEOTIDE SEQUENCE [LARGE SCALE GENOMIC DNA]</scope>
    <source>
        <strain evidence="2 3">DSM 42105</strain>
    </source>
</reference>
<proteinExistence type="predicted"/>
<dbReference type="EMBL" id="JAFFZM010000008">
    <property type="protein sequence ID" value="MBO8199620.1"/>
    <property type="molecule type" value="Genomic_DNA"/>
</dbReference>
<accession>A0ABS3XW44</accession>
<evidence type="ECO:0000313" key="3">
    <source>
        <dbReference type="Proteomes" id="UP000721954"/>
    </source>
</evidence>
<evidence type="ECO:0000313" key="2">
    <source>
        <dbReference type="EMBL" id="MBO8199620.1"/>
    </source>
</evidence>
<name>A0ABS3XW44_9ACTN</name>
<comment type="caution">
    <text evidence="2">The sequence shown here is derived from an EMBL/GenBank/DDBJ whole genome shotgun (WGS) entry which is preliminary data.</text>
</comment>
<keyword evidence="3" id="KW-1185">Reference proteome</keyword>
<dbReference type="GeneID" id="96259940"/>
<feature type="region of interest" description="Disordered" evidence="1">
    <location>
        <begin position="1"/>
        <end position="20"/>
    </location>
</feature>
<sequence length="164" mass="17641">MSFEQEWNDLKSSSGGTESTAMRLNQATTPDTGPGAGSRLDGSGWLVVQRDDLGRVGHAAYNLWRKLRKSADLGGGEDGNGSGATGRAATQLKTHSFLLGEELARTAKFWTSQVNTVLQGCAHISNHLDFSKDHHGEEDRKIGAQILGKDGTELTPSQISRLLH</sequence>
<feature type="compositionally biased region" description="Polar residues" evidence="1">
    <location>
        <begin position="10"/>
        <end position="20"/>
    </location>
</feature>